<feature type="non-terminal residue" evidence="1">
    <location>
        <position position="59"/>
    </location>
</feature>
<feature type="non-terminal residue" evidence="1">
    <location>
        <position position="1"/>
    </location>
</feature>
<reference evidence="1" key="1">
    <citation type="submission" date="2016-05" db="EMBL/GenBank/DDBJ databases">
        <authorList>
            <person name="Lavstsen T."/>
            <person name="Jespersen J.S."/>
        </authorList>
    </citation>
    <scope>NUCLEOTIDE SEQUENCE</scope>
    <source>
        <tissue evidence="1">Brain</tissue>
    </source>
</reference>
<accession>A0A1A8QQG4</accession>
<gene>
    <name evidence="1" type="primary">NCBP1</name>
</gene>
<protein>
    <submittedName>
        <fullName evidence="1">Nuclear cap binding protein subunit 1, 80kDa</fullName>
    </submittedName>
</protein>
<dbReference type="AlphaFoldDB" id="A0A1A8QQG4"/>
<sequence length="59" mass="6545">DHHRHPLTLTCCWASVSFGGFSVIPRNLPPSWIISKNKGSATEMLTHSLCALGMLIRRV</sequence>
<name>A0A1A8QQG4_9TELE</name>
<organism evidence="1">
    <name type="scientific">Nothobranchius rachovii</name>
    <name type="common">bluefin notho</name>
    <dbReference type="NCBI Taxonomy" id="451742"/>
    <lineage>
        <taxon>Eukaryota</taxon>
        <taxon>Metazoa</taxon>
        <taxon>Chordata</taxon>
        <taxon>Craniata</taxon>
        <taxon>Vertebrata</taxon>
        <taxon>Euteleostomi</taxon>
        <taxon>Actinopterygii</taxon>
        <taxon>Neopterygii</taxon>
        <taxon>Teleostei</taxon>
        <taxon>Neoteleostei</taxon>
        <taxon>Acanthomorphata</taxon>
        <taxon>Ovalentaria</taxon>
        <taxon>Atherinomorphae</taxon>
        <taxon>Cyprinodontiformes</taxon>
        <taxon>Nothobranchiidae</taxon>
        <taxon>Nothobranchius</taxon>
    </lineage>
</organism>
<evidence type="ECO:0000313" key="1">
    <source>
        <dbReference type="EMBL" id="SBR95777.1"/>
    </source>
</evidence>
<reference evidence="1" key="2">
    <citation type="submission" date="2016-06" db="EMBL/GenBank/DDBJ databases">
        <title>The genome of a short-lived fish provides insights into sex chromosome evolution and the genetic control of aging.</title>
        <authorList>
            <person name="Reichwald K."/>
            <person name="Felder M."/>
            <person name="Petzold A."/>
            <person name="Koch P."/>
            <person name="Groth M."/>
            <person name="Platzer M."/>
        </authorList>
    </citation>
    <scope>NUCLEOTIDE SEQUENCE</scope>
    <source>
        <tissue evidence="1">Brain</tissue>
    </source>
</reference>
<proteinExistence type="predicted"/>
<dbReference type="EMBL" id="HAEI01006015">
    <property type="protein sequence ID" value="SBR95777.1"/>
    <property type="molecule type" value="Transcribed_RNA"/>
</dbReference>